<name>A0ABW3FUA9_9PSEU</name>
<dbReference type="RefSeq" id="WP_345600347.1">
    <property type="nucleotide sequence ID" value="NZ_BAABLT010000006.1"/>
</dbReference>
<dbReference type="Proteomes" id="UP001597018">
    <property type="component" value="Unassembled WGS sequence"/>
</dbReference>
<evidence type="ECO:0000313" key="4">
    <source>
        <dbReference type="Proteomes" id="UP001597018"/>
    </source>
</evidence>
<dbReference type="EMBL" id="JBHTIW010000014">
    <property type="protein sequence ID" value="MFD0921700.1"/>
    <property type="molecule type" value="Genomic_DNA"/>
</dbReference>
<keyword evidence="2" id="KW-0812">Transmembrane</keyword>
<keyword evidence="4" id="KW-1185">Reference proteome</keyword>
<keyword evidence="2" id="KW-1133">Transmembrane helix</keyword>
<feature type="region of interest" description="Disordered" evidence="1">
    <location>
        <begin position="38"/>
        <end position="73"/>
    </location>
</feature>
<reference evidence="4" key="1">
    <citation type="journal article" date="2019" name="Int. J. Syst. Evol. Microbiol.">
        <title>The Global Catalogue of Microorganisms (GCM) 10K type strain sequencing project: providing services to taxonomists for standard genome sequencing and annotation.</title>
        <authorList>
            <consortium name="The Broad Institute Genomics Platform"/>
            <consortium name="The Broad Institute Genome Sequencing Center for Infectious Disease"/>
            <person name="Wu L."/>
            <person name="Ma J."/>
        </authorList>
    </citation>
    <scope>NUCLEOTIDE SEQUENCE [LARGE SCALE GENOMIC DNA]</scope>
    <source>
        <strain evidence="4">CCUG 56401</strain>
    </source>
</reference>
<protein>
    <submittedName>
        <fullName evidence="3">Uncharacterized protein</fullName>
    </submittedName>
</protein>
<evidence type="ECO:0000313" key="3">
    <source>
        <dbReference type="EMBL" id="MFD0921700.1"/>
    </source>
</evidence>
<sequence>MNTTDTPTDRHHLAALRLLDIDLARRGEDTVELLPVHPHHEPLAKNPVHAPRNQHHDTDPPDDPAPRGRRHDGTIRTTGWLQLGSHPVSSGLWATLTGAIPGFALIHVCAWLALILPTAAYALWRVTTRRLLPASTAVNRDRRRADQLRPGTAVRLHGPIGPVGVITHLTRVADDRVLIGFDGGGTRLLPADAECHVVELRD</sequence>
<accession>A0ABW3FUA9</accession>
<comment type="caution">
    <text evidence="3">The sequence shown here is derived from an EMBL/GenBank/DDBJ whole genome shotgun (WGS) entry which is preliminary data.</text>
</comment>
<feature type="transmembrane region" description="Helical" evidence="2">
    <location>
        <begin position="99"/>
        <end position="124"/>
    </location>
</feature>
<gene>
    <name evidence="3" type="ORF">ACFQ16_18295</name>
</gene>
<proteinExistence type="predicted"/>
<keyword evidence="2" id="KW-0472">Membrane</keyword>
<evidence type="ECO:0000256" key="1">
    <source>
        <dbReference type="SAM" id="MobiDB-lite"/>
    </source>
</evidence>
<evidence type="ECO:0000256" key="2">
    <source>
        <dbReference type="SAM" id="Phobius"/>
    </source>
</evidence>
<organism evidence="3 4">
    <name type="scientific">Saccharopolyspora rosea</name>
    <dbReference type="NCBI Taxonomy" id="524884"/>
    <lineage>
        <taxon>Bacteria</taxon>
        <taxon>Bacillati</taxon>
        <taxon>Actinomycetota</taxon>
        <taxon>Actinomycetes</taxon>
        <taxon>Pseudonocardiales</taxon>
        <taxon>Pseudonocardiaceae</taxon>
        <taxon>Saccharopolyspora</taxon>
    </lineage>
</organism>